<evidence type="ECO:0000256" key="4">
    <source>
        <dbReference type="ARBA" id="ARBA00012318"/>
    </source>
</evidence>
<evidence type="ECO:0000256" key="21">
    <source>
        <dbReference type="ARBA" id="ARBA00047290"/>
    </source>
</evidence>
<dbReference type="PANTHER" id="PTHR10151:SF66">
    <property type="entry name" value="GLYCEROPHOSPHOCHOLINE CHOLINEPHOSPHODIESTERASE ENPP6"/>
    <property type="match status" value="1"/>
</dbReference>
<comment type="catalytic activity">
    <reaction evidence="21">
        <text>1-dodecanoyl-sn-glycero-3-phosphocholine + H2O = 1-dodecanoyl-sn-glycerol + phosphocholine + H(+)</text>
        <dbReference type="Rhea" id="RHEA:41127"/>
        <dbReference type="ChEBI" id="CHEBI:15377"/>
        <dbReference type="ChEBI" id="CHEBI:15378"/>
        <dbReference type="ChEBI" id="CHEBI:74966"/>
        <dbReference type="ChEBI" id="CHEBI:75529"/>
        <dbReference type="ChEBI" id="CHEBI:295975"/>
    </reaction>
    <physiologicalReaction direction="left-to-right" evidence="21">
        <dbReference type="Rhea" id="RHEA:41128"/>
    </physiologicalReaction>
</comment>
<evidence type="ECO:0000256" key="17">
    <source>
        <dbReference type="ARBA" id="ARBA00023288"/>
    </source>
</evidence>
<evidence type="ECO:0000256" key="26">
    <source>
        <dbReference type="ARBA" id="ARBA00047779"/>
    </source>
</evidence>
<dbReference type="Gene3D" id="3.40.720.10">
    <property type="entry name" value="Alkaline Phosphatase, subunit A"/>
    <property type="match status" value="1"/>
</dbReference>
<evidence type="ECO:0000256" key="23">
    <source>
        <dbReference type="ARBA" id="ARBA00047482"/>
    </source>
</evidence>
<evidence type="ECO:0000256" key="27">
    <source>
        <dbReference type="ARBA" id="ARBA00048209"/>
    </source>
</evidence>
<evidence type="ECO:0000256" key="9">
    <source>
        <dbReference type="ARBA" id="ARBA00022729"/>
    </source>
</evidence>
<comment type="catalytic activity">
    <reaction evidence="30">
        <text>1-(9Z,12Z)-octadecadienoyl-sn-glycero-3-phosphocholine + H2O = 1-(9Z,12Z-octadecadienoyl)-sn-glycerol + phosphocholine + H(+)</text>
        <dbReference type="Rhea" id="RHEA:41115"/>
        <dbReference type="ChEBI" id="CHEBI:15377"/>
        <dbReference type="ChEBI" id="CHEBI:15378"/>
        <dbReference type="ChEBI" id="CHEBI:28733"/>
        <dbReference type="ChEBI" id="CHEBI:75561"/>
        <dbReference type="ChEBI" id="CHEBI:295975"/>
    </reaction>
    <physiologicalReaction direction="left-to-right" evidence="30">
        <dbReference type="Rhea" id="RHEA:41116"/>
    </physiologicalReaction>
</comment>
<evidence type="ECO:0000256" key="10">
    <source>
        <dbReference type="ARBA" id="ARBA00022801"/>
    </source>
</evidence>
<dbReference type="Proteomes" id="UP000288716">
    <property type="component" value="Unassembled WGS sequence"/>
</dbReference>
<comment type="catalytic activity">
    <reaction evidence="29">
        <text>sn-glycerol 3-phosphocholine + H2O = phosphocholine + glycerol + H(+)</text>
        <dbReference type="Rhea" id="RHEA:19545"/>
        <dbReference type="ChEBI" id="CHEBI:15377"/>
        <dbReference type="ChEBI" id="CHEBI:15378"/>
        <dbReference type="ChEBI" id="CHEBI:16870"/>
        <dbReference type="ChEBI" id="CHEBI:17754"/>
        <dbReference type="ChEBI" id="CHEBI:295975"/>
        <dbReference type="EC" id="3.1.4.38"/>
    </reaction>
    <physiologicalReaction direction="left-to-right" evidence="29">
        <dbReference type="Rhea" id="RHEA:19546"/>
    </physiologicalReaction>
</comment>
<dbReference type="OrthoDB" id="415411at2759"/>
<reference evidence="35 36" key="1">
    <citation type="journal article" date="2018" name="Gigascience">
        <title>Genomes of trombidid mites reveal novel predicted allergens and laterally-transferred genes associated with secondary metabolism.</title>
        <authorList>
            <person name="Dong X."/>
            <person name="Chaisiri K."/>
            <person name="Xia D."/>
            <person name="Armstrong S.D."/>
            <person name="Fang Y."/>
            <person name="Donnelly M.J."/>
            <person name="Kadowaki T."/>
            <person name="McGarry J.W."/>
            <person name="Darby A.C."/>
            <person name="Makepeace B.L."/>
        </authorList>
    </citation>
    <scope>NUCLEOTIDE SEQUENCE [LARGE SCALE GENOMIC DNA]</scope>
    <source>
        <strain evidence="35">UoL-UT</strain>
    </source>
</reference>
<dbReference type="Gene3D" id="3.30.1360.180">
    <property type="match status" value="1"/>
</dbReference>
<evidence type="ECO:0000256" key="28">
    <source>
        <dbReference type="ARBA" id="ARBA00048234"/>
    </source>
</evidence>
<keyword evidence="16" id="KW-0325">Glycoprotein</keyword>
<comment type="cofactor">
    <cofactor evidence="1">
        <name>Zn(2+)</name>
        <dbReference type="ChEBI" id="CHEBI:29105"/>
    </cofactor>
</comment>
<keyword evidence="11" id="KW-0862">Zinc</keyword>
<evidence type="ECO:0000256" key="34">
    <source>
        <dbReference type="SAM" id="SignalP"/>
    </source>
</evidence>
<evidence type="ECO:0000256" key="15">
    <source>
        <dbReference type="ARBA" id="ARBA00023157"/>
    </source>
</evidence>
<feature type="region of interest" description="Disordered" evidence="33">
    <location>
        <begin position="34"/>
        <end position="139"/>
    </location>
</feature>
<comment type="catalytic activity">
    <reaction evidence="24">
        <text>a 1-O-alkyl-sn-glycero-3-phosphocholine + H2O = a 1-O-alkyl-sn-glycerol + phosphocholine + H(+)</text>
        <dbReference type="Rhea" id="RHEA:36083"/>
        <dbReference type="ChEBI" id="CHEBI:15377"/>
        <dbReference type="ChEBI" id="CHEBI:15378"/>
        <dbReference type="ChEBI" id="CHEBI:15850"/>
        <dbReference type="ChEBI" id="CHEBI:30909"/>
        <dbReference type="ChEBI" id="CHEBI:295975"/>
    </reaction>
    <physiologicalReaction direction="left-to-right" evidence="24">
        <dbReference type="Rhea" id="RHEA:36084"/>
    </physiologicalReaction>
</comment>
<evidence type="ECO:0000256" key="32">
    <source>
        <dbReference type="SAM" id="Coils"/>
    </source>
</evidence>
<comment type="caution">
    <text evidence="35">The sequence shown here is derived from an EMBL/GenBank/DDBJ whole genome shotgun (WGS) entry which is preliminary data.</text>
</comment>
<dbReference type="EC" id="3.1.4.38" evidence="4"/>
<evidence type="ECO:0000256" key="30">
    <source>
        <dbReference type="ARBA" id="ARBA00049092"/>
    </source>
</evidence>
<name>A0A443SWS0_9ACAR</name>
<evidence type="ECO:0000256" key="22">
    <source>
        <dbReference type="ARBA" id="ARBA00047322"/>
    </source>
</evidence>
<keyword evidence="36" id="KW-1185">Reference proteome</keyword>
<evidence type="ECO:0000256" key="18">
    <source>
        <dbReference type="ARBA" id="ARBA00031167"/>
    </source>
</evidence>
<evidence type="ECO:0000256" key="33">
    <source>
        <dbReference type="SAM" id="MobiDB-lite"/>
    </source>
</evidence>
<gene>
    <name evidence="35" type="ORF">B4U80_01529</name>
</gene>
<dbReference type="PANTHER" id="PTHR10151">
    <property type="entry name" value="ECTONUCLEOTIDE PYROPHOSPHATASE/PHOSPHODIESTERASE"/>
    <property type="match status" value="1"/>
</dbReference>
<evidence type="ECO:0000313" key="36">
    <source>
        <dbReference type="Proteomes" id="UP000288716"/>
    </source>
</evidence>
<keyword evidence="14" id="KW-0472">Membrane</keyword>
<feature type="compositionally biased region" description="Basic and acidic residues" evidence="33">
    <location>
        <begin position="96"/>
        <end position="124"/>
    </location>
</feature>
<feature type="chain" id="PRO_5019575791" description="glycerophosphocholine cholinephosphodiesterase" evidence="34">
    <location>
        <begin position="21"/>
        <end position="602"/>
    </location>
</feature>
<keyword evidence="13" id="KW-0443">Lipid metabolism</keyword>
<proteinExistence type="inferred from homology"/>
<evidence type="ECO:0000256" key="11">
    <source>
        <dbReference type="ARBA" id="ARBA00022833"/>
    </source>
</evidence>
<keyword evidence="8" id="KW-0479">Metal-binding</keyword>
<evidence type="ECO:0000313" key="35">
    <source>
        <dbReference type="EMBL" id="RWS31963.1"/>
    </source>
</evidence>
<sequence>MKFTFTILLFFFLILHDVYATPITQITQQNLIAKREADSKEDTKDDRKSEETELKDEKSKENGDDDKKDEKSDEKEDKSGETTTADLSEETTTDDNEVRNSNETQEDKKSKESGEKCKGKQKDDDSTEECEDKTKESIESDTSPIDIKICGTSKEADCKKLLVILVGGMRHDYIDRDSKLNTFEKIAERGVHIDEVRPVFPSTSLPNQFSILTGLYPDKHGIINDYMYDKKKKAVFTPDDYEEKFWWDDAEPFWITAKERKVAVYWWTGCELDVHGLPFRCSPNDDFSENKNHDDEVVNRLKDIVRNFKEDNYSLAMLNYENIDFMGRKYGPDSKQTRKAVRKLDSILEELLEEMEKQEMNDEMNVIILSDHGMTEKAAIIDLEKLDQFDENDFEMIVGNGAFVMLLPEKNRDNNVYEQLRNANIEGLNVYSKEKLKKRFRLRKNSLLLPIILTTDKGYLIQTPDVKGTVYPIADLDEYEGFDGFDPQDEEEMNTLMYAFGPSFKKNFTLEFAKTVDFFNLFCHLLDIERKDNDGSWSRIEPLLDDESDDNSEEETTTEAESDEDDSEAAANTKKADVNSSKPLTFSLVLNQSRAKIFFNRL</sequence>
<feature type="region of interest" description="Disordered" evidence="33">
    <location>
        <begin position="539"/>
        <end position="577"/>
    </location>
</feature>
<dbReference type="SUPFAM" id="SSF53649">
    <property type="entry name" value="Alkaline phosphatase-like"/>
    <property type="match status" value="1"/>
</dbReference>
<evidence type="ECO:0000256" key="6">
    <source>
        <dbReference type="ARBA" id="ARBA00022553"/>
    </source>
</evidence>
<dbReference type="GO" id="GO:0016042">
    <property type="term" value="P:lipid catabolic process"/>
    <property type="evidence" value="ECO:0007669"/>
    <property type="project" value="UniProtKB-KW"/>
</dbReference>
<feature type="compositionally biased region" description="Basic and acidic residues" evidence="33">
    <location>
        <begin position="34"/>
        <end position="80"/>
    </location>
</feature>
<keyword evidence="10" id="KW-0378">Hydrolase</keyword>
<keyword evidence="32" id="KW-0175">Coiled coil</keyword>
<dbReference type="CDD" id="cd16018">
    <property type="entry name" value="Enpp"/>
    <property type="match status" value="1"/>
</dbReference>
<comment type="catalytic activity">
    <reaction evidence="26">
        <text>1-tetradecanoyl-sn-glycero-3-phosphocholine + H2O = 1-tetradecanoyl-sn-glycerol + phosphocholine + H(+)</text>
        <dbReference type="Rhea" id="RHEA:40999"/>
        <dbReference type="ChEBI" id="CHEBI:15377"/>
        <dbReference type="ChEBI" id="CHEBI:15378"/>
        <dbReference type="ChEBI" id="CHEBI:64489"/>
        <dbReference type="ChEBI" id="CHEBI:75536"/>
        <dbReference type="ChEBI" id="CHEBI:295975"/>
    </reaction>
    <physiologicalReaction direction="left-to-right" evidence="26">
        <dbReference type="Rhea" id="RHEA:41000"/>
    </physiologicalReaction>
</comment>
<feature type="compositionally biased region" description="Acidic residues" evidence="33">
    <location>
        <begin position="543"/>
        <end position="568"/>
    </location>
</feature>
<accession>A0A443SWS0</accession>
<evidence type="ECO:0000256" key="20">
    <source>
        <dbReference type="ARBA" id="ARBA00046203"/>
    </source>
</evidence>
<comment type="catalytic activity">
    <reaction evidence="31">
        <text>1-(5Z,8Z,11Z,14Z-eicosatetraenoyl)-sn-glycero-3-phosphocholine + H2O = 1-(5Z,8Z,11Z,14Z-eicosatetraenoyl)-sn-glycerol + phosphocholine + H(+)</text>
        <dbReference type="Rhea" id="RHEA:41003"/>
        <dbReference type="ChEBI" id="CHEBI:15377"/>
        <dbReference type="ChEBI" id="CHEBI:15378"/>
        <dbReference type="ChEBI" id="CHEBI:34071"/>
        <dbReference type="ChEBI" id="CHEBI:74344"/>
        <dbReference type="ChEBI" id="CHEBI:295975"/>
    </reaction>
    <physiologicalReaction direction="left-to-right" evidence="31">
        <dbReference type="Rhea" id="RHEA:41004"/>
    </physiologicalReaction>
</comment>
<keyword evidence="17" id="KW-0449">Lipoprotein</keyword>
<evidence type="ECO:0000256" key="19">
    <source>
        <dbReference type="ARBA" id="ARBA00032556"/>
    </source>
</evidence>
<evidence type="ECO:0000256" key="16">
    <source>
        <dbReference type="ARBA" id="ARBA00023180"/>
    </source>
</evidence>
<keyword evidence="15" id="KW-1015">Disulfide bond</keyword>
<evidence type="ECO:0000256" key="31">
    <source>
        <dbReference type="ARBA" id="ARBA00049320"/>
    </source>
</evidence>
<dbReference type="GO" id="GO:0098552">
    <property type="term" value="C:side of membrane"/>
    <property type="evidence" value="ECO:0007669"/>
    <property type="project" value="UniProtKB-KW"/>
</dbReference>
<evidence type="ECO:0000256" key="1">
    <source>
        <dbReference type="ARBA" id="ARBA00001947"/>
    </source>
</evidence>
<dbReference type="GO" id="GO:0005886">
    <property type="term" value="C:plasma membrane"/>
    <property type="evidence" value="ECO:0007669"/>
    <property type="project" value="UniProtKB-SubCell"/>
</dbReference>
<dbReference type="Pfam" id="PF01663">
    <property type="entry name" value="Phosphodiest"/>
    <property type="match status" value="1"/>
</dbReference>
<comment type="catalytic activity">
    <reaction evidence="27">
        <text>1-hexadecanoyl-sn-glycero-3-phosphocholine + H2O = 1-hexadecanoyl-sn-glycerol + phosphocholine + H(+)</text>
        <dbReference type="Rhea" id="RHEA:41119"/>
        <dbReference type="ChEBI" id="CHEBI:15377"/>
        <dbReference type="ChEBI" id="CHEBI:15378"/>
        <dbReference type="ChEBI" id="CHEBI:72998"/>
        <dbReference type="ChEBI" id="CHEBI:75542"/>
        <dbReference type="ChEBI" id="CHEBI:295975"/>
    </reaction>
    <physiologicalReaction direction="left-to-right" evidence="27">
        <dbReference type="Rhea" id="RHEA:41120"/>
    </physiologicalReaction>
</comment>
<evidence type="ECO:0000256" key="7">
    <source>
        <dbReference type="ARBA" id="ARBA00022622"/>
    </source>
</evidence>
<dbReference type="GO" id="GO:0046872">
    <property type="term" value="F:metal ion binding"/>
    <property type="evidence" value="ECO:0007669"/>
    <property type="project" value="UniProtKB-KW"/>
</dbReference>
<protein>
    <recommendedName>
        <fullName evidence="4">glycerophosphocholine cholinephosphodiesterase</fullName>
        <ecNumber evidence="4">3.1.4.38</ecNumber>
    </recommendedName>
    <alternativeName>
        <fullName evidence="19">Choline-specific glycerophosphodiester phosphodiesterase</fullName>
    </alternativeName>
    <alternativeName>
        <fullName evidence="18">Ectonucleotide pyrophosphatase/phosphodiesterase family member 6</fullName>
    </alternativeName>
</protein>
<dbReference type="STRING" id="299467.A0A443SWS0"/>
<evidence type="ECO:0000256" key="8">
    <source>
        <dbReference type="ARBA" id="ARBA00022723"/>
    </source>
</evidence>
<comment type="subcellular location">
    <subcellularLocation>
        <location evidence="2">Cell membrane</location>
        <topology evidence="2">Lipid-anchor</topology>
        <topology evidence="2">GPI-anchor</topology>
    </subcellularLocation>
</comment>
<evidence type="ECO:0000256" key="2">
    <source>
        <dbReference type="ARBA" id="ARBA00004609"/>
    </source>
</evidence>
<evidence type="ECO:0000256" key="5">
    <source>
        <dbReference type="ARBA" id="ARBA00022475"/>
    </source>
</evidence>
<comment type="catalytic activity">
    <reaction evidence="23">
        <text>glycero-2-phosphocholine + H2O = phosphocholine + glycerol + H(+)</text>
        <dbReference type="Rhea" id="RHEA:61684"/>
        <dbReference type="ChEBI" id="CHEBI:15377"/>
        <dbReference type="ChEBI" id="CHEBI:15378"/>
        <dbReference type="ChEBI" id="CHEBI:17754"/>
        <dbReference type="ChEBI" id="CHEBI:144950"/>
        <dbReference type="ChEBI" id="CHEBI:295975"/>
    </reaction>
    <physiologicalReaction direction="left-to-right" evidence="23">
        <dbReference type="Rhea" id="RHEA:61685"/>
    </physiologicalReaction>
</comment>
<evidence type="ECO:0000256" key="14">
    <source>
        <dbReference type="ARBA" id="ARBA00023136"/>
    </source>
</evidence>
<keyword evidence="9 34" id="KW-0732">Signal</keyword>
<dbReference type="VEuPathDB" id="VectorBase:LDEU000075"/>
<dbReference type="InterPro" id="IPR002591">
    <property type="entry name" value="Phosphodiest/P_Trfase"/>
</dbReference>
<evidence type="ECO:0000256" key="13">
    <source>
        <dbReference type="ARBA" id="ARBA00023098"/>
    </source>
</evidence>
<comment type="catalytic activity">
    <reaction evidence="22">
        <text>1-(9Z-octadecenoyl)-sn-glycero-3-phosphocholine + H2O = 1-(9Z-octadecenoyl)-sn-glycerol + phosphocholine + H(+)</text>
        <dbReference type="Rhea" id="RHEA:41091"/>
        <dbReference type="ChEBI" id="CHEBI:15377"/>
        <dbReference type="ChEBI" id="CHEBI:15378"/>
        <dbReference type="ChEBI" id="CHEBI:28610"/>
        <dbReference type="ChEBI" id="CHEBI:75757"/>
        <dbReference type="ChEBI" id="CHEBI:295975"/>
    </reaction>
    <physiologicalReaction direction="left-to-right" evidence="22">
        <dbReference type="Rhea" id="RHEA:41092"/>
    </physiologicalReaction>
</comment>
<feature type="signal peptide" evidence="34">
    <location>
        <begin position="1"/>
        <end position="20"/>
    </location>
</feature>
<dbReference type="InterPro" id="IPR017850">
    <property type="entry name" value="Alkaline_phosphatase_core_sf"/>
</dbReference>
<evidence type="ECO:0000256" key="29">
    <source>
        <dbReference type="ARBA" id="ARBA00048703"/>
    </source>
</evidence>
<dbReference type="GO" id="GO:0047390">
    <property type="term" value="F:glycerophosphocholine cholinephosphodiesterase activity"/>
    <property type="evidence" value="ECO:0007669"/>
    <property type="project" value="UniProtKB-EC"/>
</dbReference>
<evidence type="ECO:0000256" key="24">
    <source>
        <dbReference type="ARBA" id="ARBA00047494"/>
    </source>
</evidence>
<evidence type="ECO:0000256" key="3">
    <source>
        <dbReference type="ARBA" id="ARBA00010594"/>
    </source>
</evidence>
<comment type="function">
    <text evidence="20">Choline-specific glycerophosphodiesterase that hydrolyzes glycerophosphocholine (GPC) and lysophosphatidylcholine (LPC) and contributes to supplying choline to the cells. Has a preference for LPC with short (12:0 and 14:0) or polyunsaturated (18:2 and 20:4) fatty acids. In vitro, hydrolyzes only choline-containing lysophospholipids, such as sphingosylphosphorylcholine (SPC), platelet-activating factor (PAF) and lysoPAF, but not other lysophospholipids.</text>
</comment>
<comment type="catalytic activity">
    <reaction evidence="28">
        <text>sphing-4-enine-phosphocholine + H2O = sphing-4-enine + phosphocholine + H(+)</text>
        <dbReference type="Rhea" id="RHEA:41095"/>
        <dbReference type="ChEBI" id="CHEBI:15377"/>
        <dbReference type="ChEBI" id="CHEBI:15378"/>
        <dbReference type="ChEBI" id="CHEBI:57756"/>
        <dbReference type="ChEBI" id="CHEBI:58906"/>
        <dbReference type="ChEBI" id="CHEBI:295975"/>
    </reaction>
    <physiologicalReaction direction="left-to-right" evidence="28">
        <dbReference type="Rhea" id="RHEA:41096"/>
    </physiologicalReaction>
</comment>
<keyword evidence="5" id="KW-1003">Cell membrane</keyword>
<feature type="coiled-coil region" evidence="32">
    <location>
        <begin position="334"/>
        <end position="361"/>
    </location>
</feature>
<keyword evidence="12" id="KW-0442">Lipid degradation</keyword>
<dbReference type="AlphaFoldDB" id="A0A443SWS0"/>
<keyword evidence="7" id="KW-0336">GPI-anchor</keyword>
<comment type="catalytic activity">
    <reaction evidence="25">
        <text>a 1-acyl-sn-glycero-3-phosphocholine + H2O = a 1-acyl-sn-glycerol + phosphocholine + H(+)</text>
        <dbReference type="Rhea" id="RHEA:44720"/>
        <dbReference type="ChEBI" id="CHEBI:15377"/>
        <dbReference type="ChEBI" id="CHEBI:15378"/>
        <dbReference type="ChEBI" id="CHEBI:58168"/>
        <dbReference type="ChEBI" id="CHEBI:64683"/>
        <dbReference type="ChEBI" id="CHEBI:295975"/>
    </reaction>
    <physiologicalReaction direction="left-to-right" evidence="25">
        <dbReference type="Rhea" id="RHEA:44721"/>
    </physiologicalReaction>
</comment>
<organism evidence="35 36">
    <name type="scientific">Leptotrombidium deliense</name>
    <dbReference type="NCBI Taxonomy" id="299467"/>
    <lineage>
        <taxon>Eukaryota</taxon>
        <taxon>Metazoa</taxon>
        <taxon>Ecdysozoa</taxon>
        <taxon>Arthropoda</taxon>
        <taxon>Chelicerata</taxon>
        <taxon>Arachnida</taxon>
        <taxon>Acari</taxon>
        <taxon>Acariformes</taxon>
        <taxon>Trombidiformes</taxon>
        <taxon>Prostigmata</taxon>
        <taxon>Anystina</taxon>
        <taxon>Parasitengona</taxon>
        <taxon>Trombiculoidea</taxon>
        <taxon>Trombiculidae</taxon>
        <taxon>Leptotrombidium</taxon>
    </lineage>
</organism>
<keyword evidence="6" id="KW-0597">Phosphoprotein</keyword>
<evidence type="ECO:0000256" key="25">
    <source>
        <dbReference type="ARBA" id="ARBA00047600"/>
    </source>
</evidence>
<comment type="similarity">
    <text evidence="3">Belongs to the nucleotide pyrophosphatase/phosphodiesterase family.</text>
</comment>
<dbReference type="EMBL" id="NCKV01000012">
    <property type="protein sequence ID" value="RWS31963.1"/>
    <property type="molecule type" value="Genomic_DNA"/>
</dbReference>
<evidence type="ECO:0000256" key="12">
    <source>
        <dbReference type="ARBA" id="ARBA00022963"/>
    </source>
</evidence>